<dbReference type="EMBL" id="JACDQQ010001265">
    <property type="protein sequence ID" value="MBA0085917.1"/>
    <property type="molecule type" value="Genomic_DNA"/>
</dbReference>
<dbReference type="PANTHER" id="PTHR43401:SF2">
    <property type="entry name" value="L-THREONINE 3-DEHYDROGENASE"/>
    <property type="match status" value="1"/>
</dbReference>
<dbReference type="GO" id="GO:0016491">
    <property type="term" value="F:oxidoreductase activity"/>
    <property type="evidence" value="ECO:0007669"/>
    <property type="project" value="UniProtKB-KW"/>
</dbReference>
<dbReference type="Proteomes" id="UP000567293">
    <property type="component" value="Unassembled WGS sequence"/>
</dbReference>
<dbReference type="Gene3D" id="3.90.180.10">
    <property type="entry name" value="Medium-chain alcohol dehydrogenases, catalytic domain"/>
    <property type="match status" value="1"/>
</dbReference>
<evidence type="ECO:0000313" key="6">
    <source>
        <dbReference type="Proteomes" id="UP000567293"/>
    </source>
</evidence>
<keyword evidence="2" id="KW-0862">Zinc</keyword>
<proteinExistence type="predicted"/>
<name>A0A7V8NRB8_9BACT</name>
<dbReference type="PROSITE" id="PS00059">
    <property type="entry name" value="ADH_ZINC"/>
    <property type="match status" value="1"/>
</dbReference>
<dbReference type="PANTHER" id="PTHR43401">
    <property type="entry name" value="L-THREONINE 3-DEHYDROGENASE"/>
    <property type="match status" value="1"/>
</dbReference>
<dbReference type="InterPro" id="IPR011032">
    <property type="entry name" value="GroES-like_sf"/>
</dbReference>
<feature type="non-terminal residue" evidence="5">
    <location>
        <position position="103"/>
    </location>
</feature>
<keyword evidence="3" id="KW-0560">Oxidoreductase</keyword>
<evidence type="ECO:0000256" key="3">
    <source>
        <dbReference type="ARBA" id="ARBA00023002"/>
    </source>
</evidence>
<evidence type="ECO:0000256" key="1">
    <source>
        <dbReference type="ARBA" id="ARBA00022723"/>
    </source>
</evidence>
<evidence type="ECO:0000256" key="2">
    <source>
        <dbReference type="ARBA" id="ARBA00022833"/>
    </source>
</evidence>
<dbReference type="InterPro" id="IPR002328">
    <property type="entry name" value="ADH_Zn_CS"/>
</dbReference>
<dbReference type="Pfam" id="PF08240">
    <property type="entry name" value="ADH_N"/>
    <property type="match status" value="1"/>
</dbReference>
<organism evidence="5 6">
    <name type="scientific">Candidatus Acidiferrum panamense</name>
    <dbReference type="NCBI Taxonomy" id="2741543"/>
    <lineage>
        <taxon>Bacteria</taxon>
        <taxon>Pseudomonadati</taxon>
        <taxon>Acidobacteriota</taxon>
        <taxon>Terriglobia</taxon>
        <taxon>Candidatus Acidiferrales</taxon>
        <taxon>Candidatus Acidiferrum</taxon>
    </lineage>
</organism>
<sequence length="103" mass="11052">MSRAGTTLAAAGLRCPIPKTMRAGVFREKGVVRVEEVPVPEVNDGEVLIKVAACGVCGTDIKKIFHRYVEPPQILGHELAGTVMAVGRGVGKWKPGDRVMSFH</sequence>
<dbReference type="InterPro" id="IPR050129">
    <property type="entry name" value="Zn_alcohol_dh"/>
</dbReference>
<accession>A0A7V8NRB8</accession>
<evidence type="ECO:0000259" key="4">
    <source>
        <dbReference type="Pfam" id="PF08240"/>
    </source>
</evidence>
<protein>
    <submittedName>
        <fullName evidence="5">Alcohol dehydrogenase catalytic domain-containing protein</fullName>
    </submittedName>
</protein>
<dbReference type="InterPro" id="IPR013154">
    <property type="entry name" value="ADH-like_N"/>
</dbReference>
<comment type="caution">
    <text evidence="5">The sequence shown here is derived from an EMBL/GenBank/DDBJ whole genome shotgun (WGS) entry which is preliminary data.</text>
</comment>
<dbReference type="SUPFAM" id="SSF50129">
    <property type="entry name" value="GroES-like"/>
    <property type="match status" value="1"/>
</dbReference>
<dbReference type="GO" id="GO:0008270">
    <property type="term" value="F:zinc ion binding"/>
    <property type="evidence" value="ECO:0007669"/>
    <property type="project" value="InterPro"/>
</dbReference>
<feature type="domain" description="Alcohol dehydrogenase-like N-terminal" evidence="4">
    <location>
        <begin position="44"/>
        <end position="100"/>
    </location>
</feature>
<keyword evidence="1" id="KW-0479">Metal-binding</keyword>
<dbReference type="AlphaFoldDB" id="A0A7V8NRB8"/>
<gene>
    <name evidence="5" type="ORF">HRJ53_13040</name>
</gene>
<evidence type="ECO:0000313" key="5">
    <source>
        <dbReference type="EMBL" id="MBA0085917.1"/>
    </source>
</evidence>
<keyword evidence="6" id="KW-1185">Reference proteome</keyword>
<reference evidence="5" key="1">
    <citation type="submission" date="2020-06" db="EMBL/GenBank/DDBJ databases">
        <title>Legume-microbial interactions unlock mineral nutrients during tropical forest succession.</title>
        <authorList>
            <person name="Epihov D.Z."/>
        </authorList>
    </citation>
    <scope>NUCLEOTIDE SEQUENCE [LARGE SCALE GENOMIC DNA]</scope>
    <source>
        <strain evidence="5">Pan2503</strain>
    </source>
</reference>